<dbReference type="AlphaFoldDB" id="A0A5E6SMB7"/>
<evidence type="ECO:0000313" key="1">
    <source>
        <dbReference type="EMBL" id="VVP27486.1"/>
    </source>
</evidence>
<dbReference type="Pfam" id="PF19925">
    <property type="entry name" value="DUF6388"/>
    <property type="match status" value="1"/>
</dbReference>
<protein>
    <recommendedName>
        <fullName evidence="3">Dephospho-CoA kinase</fullName>
    </recommendedName>
</protein>
<dbReference type="InterPro" id="IPR045662">
    <property type="entry name" value="DUF6388"/>
</dbReference>
<organism evidence="1 2">
    <name type="scientific">Pseudomonas fluorescens</name>
    <dbReference type="NCBI Taxonomy" id="294"/>
    <lineage>
        <taxon>Bacteria</taxon>
        <taxon>Pseudomonadati</taxon>
        <taxon>Pseudomonadota</taxon>
        <taxon>Gammaproteobacteria</taxon>
        <taxon>Pseudomonadales</taxon>
        <taxon>Pseudomonadaceae</taxon>
        <taxon>Pseudomonas</taxon>
    </lineage>
</organism>
<evidence type="ECO:0000313" key="2">
    <source>
        <dbReference type="Proteomes" id="UP000385207"/>
    </source>
</evidence>
<sequence length="116" mass="13526">MIQIHLPFPKIRENDMTVKELTQEARHAEALKKYLLESPQLAEEIKDLPADDQKDQIQWAFEDEAESQGLQPWELTLKYTSSPEEFEAARLVLHKEAAEVLGVEWEEYCEMNNLVV</sequence>
<gene>
    <name evidence="1" type="ORF">PS862_04188</name>
</gene>
<name>A0A5E6SMB7_PSEFL</name>
<dbReference type="EMBL" id="CABVII010000020">
    <property type="protein sequence ID" value="VVP27486.1"/>
    <property type="molecule type" value="Genomic_DNA"/>
</dbReference>
<accession>A0A5E6SMB7</accession>
<proteinExistence type="predicted"/>
<evidence type="ECO:0008006" key="3">
    <source>
        <dbReference type="Google" id="ProtNLM"/>
    </source>
</evidence>
<reference evidence="1 2" key="1">
    <citation type="submission" date="2019-09" db="EMBL/GenBank/DDBJ databases">
        <authorList>
            <person name="Chandra G."/>
            <person name="Truman W A."/>
        </authorList>
    </citation>
    <scope>NUCLEOTIDE SEQUENCE [LARGE SCALE GENOMIC DNA]</scope>
    <source>
        <strain evidence="1">PS862</strain>
    </source>
</reference>
<dbReference type="Proteomes" id="UP000385207">
    <property type="component" value="Unassembled WGS sequence"/>
</dbReference>